<dbReference type="Proteomes" id="UP001488838">
    <property type="component" value="Unassembled WGS sequence"/>
</dbReference>
<feature type="region of interest" description="Disordered" evidence="1">
    <location>
        <begin position="893"/>
        <end position="937"/>
    </location>
</feature>
<feature type="region of interest" description="Disordered" evidence="1">
    <location>
        <begin position="1"/>
        <end position="57"/>
    </location>
</feature>
<proteinExistence type="predicted"/>
<feature type="compositionally biased region" description="Low complexity" evidence="1">
    <location>
        <begin position="190"/>
        <end position="203"/>
    </location>
</feature>
<feature type="compositionally biased region" description="Pro residues" evidence="1">
    <location>
        <begin position="43"/>
        <end position="56"/>
    </location>
</feature>
<feature type="compositionally biased region" description="Polar residues" evidence="1">
    <location>
        <begin position="287"/>
        <end position="306"/>
    </location>
</feature>
<feature type="compositionally biased region" description="Polar residues" evidence="1">
    <location>
        <begin position="515"/>
        <end position="525"/>
    </location>
</feature>
<feature type="domain" description="BTB/POZ" evidence="2">
    <location>
        <begin position="998"/>
        <end position="1041"/>
    </location>
</feature>
<feature type="compositionally biased region" description="Pro residues" evidence="1">
    <location>
        <begin position="659"/>
        <end position="726"/>
    </location>
</feature>
<dbReference type="EMBL" id="JBBHLL010000609">
    <property type="protein sequence ID" value="KAK7799484.1"/>
    <property type="molecule type" value="Genomic_DNA"/>
</dbReference>
<dbReference type="InterPro" id="IPR027907">
    <property type="entry name" value="BTBD8_C"/>
</dbReference>
<feature type="compositionally biased region" description="Low complexity" evidence="1">
    <location>
        <begin position="921"/>
        <end position="937"/>
    </location>
</feature>
<evidence type="ECO:0000313" key="4">
    <source>
        <dbReference type="Proteomes" id="UP001488838"/>
    </source>
</evidence>
<dbReference type="Pfam" id="PF15363">
    <property type="entry name" value="BTBD8_C"/>
    <property type="match status" value="1"/>
</dbReference>
<gene>
    <name evidence="3" type="ORF">U0070_022608</name>
</gene>
<dbReference type="PANTHER" id="PTHR22427">
    <property type="entry name" value="GH15728P"/>
    <property type="match status" value="1"/>
</dbReference>
<keyword evidence="4" id="KW-1185">Reference proteome</keyword>
<accession>A0AAW0HC67</accession>
<evidence type="ECO:0000256" key="1">
    <source>
        <dbReference type="SAM" id="MobiDB-lite"/>
    </source>
</evidence>
<feature type="region of interest" description="Disordered" evidence="1">
    <location>
        <begin position="969"/>
        <end position="993"/>
    </location>
</feature>
<feature type="compositionally biased region" description="Gly residues" evidence="1">
    <location>
        <begin position="972"/>
        <end position="986"/>
    </location>
</feature>
<comment type="caution">
    <text evidence="3">The sequence shown here is derived from an EMBL/GenBank/DDBJ whole genome shotgun (WGS) entry which is preliminary data.</text>
</comment>
<sequence length="1041" mass="104296">MEVAVGLDNTERPSWYNMDKRDKVKAGAAPRMPVSRPPGLLTPRPPPGSPRPPPPVTTAALRVLEANGALGRRPLVERAAGVGKTALPQTAVQGAPARSSVGAGPRSPASRPAASGKGEKTPVKISGQGSISSPGRASSGITRPGSAVQKGSQPPNKEPVVRGKAPEAPKRNTLSSGTRRDSLGPTSGTSSPAIPRRSRPPAAEVGIPRPVPSARQRPLTTEAPRKPVSSATERSVPELSPALKRRSAASGSLQKPASRSLSSSATPQLSPARSGVSPRTTPRAPAHTSQLKSKGQQALRPPQTTVPRKDRTSAQSLLSASSLVTPAPPGASTPQAASVQVPEDPLKAALPPSPPATPPLPAALSLQAQSSAQATPQSQPINCPPSPPPLSLQNLPSPPATPPLQAPPTSLGPEEASDSPAPMAVISPSLSSLVQSVPCKQASSASPPQETPSATPFSPVPLPLATPPPPVLPSPPVSPQNQPTPLVTPSPSTLSALTTPPLPANFSGSPLLLQDTPTNRTTPPLQDTLFLAISPPVSPSPSSSPPLYVPPSPVVTPPLRLPPSLILPTSQASLLTSTPSRASSPQQATPAPLAASPLSSPLPLGSPPLQAPLSVMPTSPVQAHSLPSPPLQAPSLATYPSPLPSSPASPPLPALLSPPASPPLERPLSPSPSPSSPLASPPPEAPPSPDSPIPLTSPPPKDPSSPALPSPQAPTSPPATVPPPLQVPLLALPPLQTPPSPLATPPPGLTSPLVQPPSPPASPPLQAPRRPPTPGPDVPISSPRLTLSLAPVPPPPPSRSPSSTLSGPDLAGHSSSATSTPEELRGYDSGPEGCATVSPAADAELAACHPASWSRGPAPPLAVRGAPGVPLPWPPAACAGSSDGLCTIYEAEGPESVAPTPGSLDTEPEPEQRPGSGGGKASAAAGSGASSRSPKSARLGELPLGALQASVVQHLLSRTLLLAAAEGAAAGSEGGSGGPGGGGVPGGSRAPLSDAELGRWAELLSPLDESRASITSVTSFSPDDVASPQGDWTVVEVETFH</sequence>
<feature type="compositionally biased region" description="Low complexity" evidence="1">
    <location>
        <begin position="102"/>
        <end position="116"/>
    </location>
</feature>
<feature type="compositionally biased region" description="Low complexity" evidence="1">
    <location>
        <begin position="362"/>
        <end position="381"/>
    </location>
</feature>
<feature type="compositionally biased region" description="Basic and acidic residues" evidence="1">
    <location>
        <begin position="159"/>
        <end position="170"/>
    </location>
</feature>
<dbReference type="PANTHER" id="PTHR22427:SF8">
    <property type="entry name" value="PROLINE-RICH PROTEIN 36"/>
    <property type="match status" value="1"/>
</dbReference>
<feature type="compositionally biased region" description="Pro residues" evidence="1">
    <location>
        <begin position="735"/>
        <end position="777"/>
    </location>
</feature>
<feature type="compositionally biased region" description="Pro residues" evidence="1">
    <location>
        <begin position="351"/>
        <end position="361"/>
    </location>
</feature>
<feature type="region of interest" description="Disordered" evidence="1">
    <location>
        <begin position="80"/>
        <end position="838"/>
    </location>
</feature>
<evidence type="ECO:0000259" key="2">
    <source>
        <dbReference type="Pfam" id="PF15363"/>
    </source>
</evidence>
<evidence type="ECO:0000313" key="3">
    <source>
        <dbReference type="EMBL" id="KAK7799484.1"/>
    </source>
</evidence>
<feature type="compositionally biased region" description="Low complexity" evidence="1">
    <location>
        <begin position="479"/>
        <end position="499"/>
    </location>
</feature>
<feature type="compositionally biased region" description="Pro residues" evidence="1">
    <location>
        <begin position="382"/>
        <end position="406"/>
    </location>
</feature>
<feature type="compositionally biased region" description="Low complexity" evidence="1">
    <location>
        <begin position="313"/>
        <end position="323"/>
    </location>
</feature>
<feature type="compositionally biased region" description="Pro residues" evidence="1">
    <location>
        <begin position="536"/>
        <end position="561"/>
    </location>
</feature>
<feature type="compositionally biased region" description="Pro residues" evidence="1">
    <location>
        <begin position="641"/>
        <end position="653"/>
    </location>
</feature>
<organism evidence="3 4">
    <name type="scientific">Myodes glareolus</name>
    <name type="common">Bank vole</name>
    <name type="synonym">Clethrionomys glareolus</name>
    <dbReference type="NCBI Taxonomy" id="447135"/>
    <lineage>
        <taxon>Eukaryota</taxon>
        <taxon>Metazoa</taxon>
        <taxon>Chordata</taxon>
        <taxon>Craniata</taxon>
        <taxon>Vertebrata</taxon>
        <taxon>Euteleostomi</taxon>
        <taxon>Mammalia</taxon>
        <taxon>Eutheria</taxon>
        <taxon>Euarchontoglires</taxon>
        <taxon>Glires</taxon>
        <taxon>Rodentia</taxon>
        <taxon>Myomorpha</taxon>
        <taxon>Muroidea</taxon>
        <taxon>Cricetidae</taxon>
        <taxon>Arvicolinae</taxon>
        <taxon>Myodes</taxon>
    </lineage>
</organism>
<reference evidence="3 4" key="1">
    <citation type="journal article" date="2023" name="bioRxiv">
        <title>Conserved and derived expression patterns and positive selection on dental genes reveal complex evolutionary context of ever-growing rodent molars.</title>
        <authorList>
            <person name="Calamari Z.T."/>
            <person name="Song A."/>
            <person name="Cohen E."/>
            <person name="Akter M."/>
            <person name="Roy R.D."/>
            <person name="Hallikas O."/>
            <person name="Christensen M.M."/>
            <person name="Li P."/>
            <person name="Marangoni P."/>
            <person name="Jernvall J."/>
            <person name="Klein O.D."/>
        </authorList>
    </citation>
    <scope>NUCLEOTIDE SEQUENCE [LARGE SCALE GENOMIC DNA]</scope>
    <source>
        <strain evidence="3">V071</strain>
    </source>
</reference>
<feature type="compositionally biased region" description="Low complexity" evidence="1">
    <location>
        <begin position="427"/>
        <end position="438"/>
    </location>
</feature>
<feature type="compositionally biased region" description="Polar residues" evidence="1">
    <location>
        <begin position="441"/>
        <end position="455"/>
    </location>
</feature>
<feature type="compositionally biased region" description="Polar residues" evidence="1">
    <location>
        <begin position="127"/>
        <end position="141"/>
    </location>
</feature>
<feature type="compositionally biased region" description="Pro residues" evidence="1">
    <location>
        <begin position="458"/>
        <end position="478"/>
    </location>
</feature>
<protein>
    <recommendedName>
        <fullName evidence="2">BTB/POZ domain-containing protein</fullName>
    </recommendedName>
</protein>
<dbReference type="AlphaFoldDB" id="A0AAW0HC67"/>
<name>A0AAW0HC67_MYOGA</name>
<feature type="compositionally biased region" description="Low complexity" evidence="1">
    <location>
        <begin position="579"/>
        <end position="603"/>
    </location>
</feature>
<feature type="compositionally biased region" description="Polar residues" evidence="1">
    <location>
        <begin position="569"/>
        <end position="578"/>
    </location>
</feature>
<feature type="compositionally biased region" description="Polar residues" evidence="1">
    <location>
        <begin position="249"/>
        <end position="271"/>
    </location>
</feature>